<feature type="coiled-coil region" evidence="3">
    <location>
        <begin position="613"/>
        <end position="651"/>
    </location>
</feature>
<feature type="compositionally biased region" description="Basic and acidic residues" evidence="4">
    <location>
        <begin position="246"/>
        <end position="261"/>
    </location>
</feature>
<gene>
    <name evidence="5" type="ORF">TGVAND_294898</name>
</gene>
<dbReference type="OrthoDB" id="434160at2759"/>
<keyword evidence="1" id="KW-0547">Nucleotide-binding</keyword>
<dbReference type="GO" id="GO:0005829">
    <property type="term" value="C:cytosol"/>
    <property type="evidence" value="ECO:0007669"/>
    <property type="project" value="TreeGrafter"/>
</dbReference>
<dbReference type="Pfam" id="PF00012">
    <property type="entry name" value="HSP70"/>
    <property type="match status" value="2"/>
</dbReference>
<name>A0A086PSS6_TOXGO</name>
<organism evidence="5 6">
    <name type="scientific">Toxoplasma gondii VAND</name>
    <dbReference type="NCBI Taxonomy" id="933077"/>
    <lineage>
        <taxon>Eukaryota</taxon>
        <taxon>Sar</taxon>
        <taxon>Alveolata</taxon>
        <taxon>Apicomplexa</taxon>
        <taxon>Conoidasida</taxon>
        <taxon>Coccidia</taxon>
        <taxon>Eucoccidiorida</taxon>
        <taxon>Eimeriorina</taxon>
        <taxon>Sarcocystidae</taxon>
        <taxon>Toxoplasma</taxon>
    </lineage>
</organism>
<dbReference type="InterPro" id="IPR029048">
    <property type="entry name" value="HSP70_C_sf"/>
</dbReference>
<dbReference type="VEuPathDB" id="ToxoDB:TGVAND_294898"/>
<dbReference type="GO" id="GO:0005634">
    <property type="term" value="C:nucleus"/>
    <property type="evidence" value="ECO:0007669"/>
    <property type="project" value="TreeGrafter"/>
</dbReference>
<dbReference type="GO" id="GO:0140662">
    <property type="term" value="F:ATP-dependent protein folding chaperone"/>
    <property type="evidence" value="ECO:0007669"/>
    <property type="project" value="InterPro"/>
</dbReference>
<dbReference type="PANTHER" id="PTHR45639:SF28">
    <property type="entry name" value="HEAT SHOCK PROTEIN-LIKE PROTEIN"/>
    <property type="match status" value="1"/>
</dbReference>
<feature type="region of interest" description="Disordered" evidence="4">
    <location>
        <begin position="241"/>
        <end position="262"/>
    </location>
</feature>
<feature type="region of interest" description="Disordered" evidence="4">
    <location>
        <begin position="25"/>
        <end position="47"/>
    </location>
</feature>
<dbReference type="Gene3D" id="3.90.640.10">
    <property type="entry name" value="Actin, Chain A, domain 4"/>
    <property type="match status" value="1"/>
</dbReference>
<dbReference type="InterPro" id="IPR013126">
    <property type="entry name" value="Hsp_70_fam"/>
</dbReference>
<dbReference type="InterPro" id="IPR011990">
    <property type="entry name" value="TPR-like_helical_dom_sf"/>
</dbReference>
<evidence type="ECO:0000256" key="4">
    <source>
        <dbReference type="SAM" id="MobiDB-lite"/>
    </source>
</evidence>
<evidence type="ECO:0000256" key="1">
    <source>
        <dbReference type="ARBA" id="ARBA00022741"/>
    </source>
</evidence>
<dbReference type="PROSITE" id="PS01036">
    <property type="entry name" value="HSP70_3"/>
    <property type="match status" value="1"/>
</dbReference>
<dbReference type="Gene3D" id="1.20.1270.10">
    <property type="match status" value="1"/>
</dbReference>
<keyword evidence="2" id="KW-0067">ATP-binding</keyword>
<proteinExistence type="predicted"/>
<dbReference type="SUPFAM" id="SSF48452">
    <property type="entry name" value="TPR-like"/>
    <property type="match status" value="1"/>
</dbReference>
<protein>
    <submittedName>
        <fullName evidence="5">Tetratricopeptide repeat-containing protein</fullName>
    </submittedName>
</protein>
<dbReference type="InterPro" id="IPR043129">
    <property type="entry name" value="ATPase_NBD"/>
</dbReference>
<dbReference type="AlphaFoldDB" id="A0A086PSS6"/>
<dbReference type="PANTHER" id="PTHR45639">
    <property type="entry name" value="HSC70CB, ISOFORM G-RELATED"/>
    <property type="match status" value="1"/>
</dbReference>
<dbReference type="Proteomes" id="UP000028840">
    <property type="component" value="Unassembled WGS sequence"/>
</dbReference>
<accession>A0A086PSS6</accession>
<reference evidence="5 6" key="1">
    <citation type="submission" date="2014-08" db="EMBL/GenBank/DDBJ databases">
        <authorList>
            <person name="Sibley D."/>
            <person name="Venepally P."/>
            <person name="Karamycheva S."/>
            <person name="Hadjithomas M."/>
            <person name="Khan A."/>
            <person name="Brunk B."/>
            <person name="Roos D."/>
            <person name="Caler E."/>
            <person name="Lorenzi H."/>
        </authorList>
    </citation>
    <scope>NUCLEOTIDE SEQUENCE [LARGE SCALE GENOMIC DNA]</scope>
    <source>
        <strain evidence="5 6">VAND</strain>
    </source>
</reference>
<dbReference type="SUPFAM" id="SSF53067">
    <property type="entry name" value="Actin-like ATPase domain"/>
    <property type="match status" value="2"/>
</dbReference>
<reference evidence="5 6" key="2">
    <citation type="journal article" date="2015" name="Eukaryot. Cell">
        <title>Genetic mapping reveals that sinefungin resistance in Toxoplasma gondii is controlled by a putative amino acid transporter locus that can be used as a negative selectable marker.</title>
        <authorList>
            <person name="Behnke M.S."/>
            <person name="Khan A."/>
            <person name="Sibley L.D."/>
        </authorList>
    </citation>
    <scope>NUCLEOTIDE SEQUENCE [LARGE SCALE GENOMIC DNA]</scope>
    <source>
        <strain evidence="5 6">VAND</strain>
    </source>
</reference>
<dbReference type="SUPFAM" id="SSF100934">
    <property type="entry name" value="Heat shock protein 70kD (HSP70), C-terminal subdomain"/>
    <property type="match status" value="1"/>
</dbReference>
<keyword evidence="3" id="KW-0175">Coiled coil</keyword>
<evidence type="ECO:0000313" key="5">
    <source>
        <dbReference type="EMBL" id="KFH03408.1"/>
    </source>
</evidence>
<dbReference type="Gene3D" id="3.30.420.40">
    <property type="match status" value="3"/>
</dbReference>
<dbReference type="Gene3D" id="1.25.40.10">
    <property type="entry name" value="Tetratricopeptide repeat domain"/>
    <property type="match status" value="1"/>
</dbReference>
<sequence>MAPQHPAAAVSTADPAEKDATLEAAATGASACPRSAPTEQPSSAMHSRENTMGAHLFCCSGVDLGAQNSVLASADLAAPLAVDVEGNALSNRSTPSTEAFDGKLRLVGEEAEARATSNLRNTISHLPLWVAVKDEASLEKLKTRFPFSSFPAVSFDSRRREPVFTVAFDGESTQVGLTVVLAHFLKTVVSFAGTSRGRAVETRALAVALPSSFSTEEMSLVREACDLACLSRLVVPEVAESGDATDSDKNAAGEADGEKVDPTAGPLLLTRADALLNCWGCKHLPQVYAELPAGVCTPESGDEEGEVKFVALVDVGFAETSVQVAELRPRAEKDVNERQKIQDQIVMNRLSVVVDDALGTVDAINALATHVVGAVKTKYGEDVAPHSKRALRLFAGCQRAVKDLSGLPDTTLALEGFLQDEMDLVLPVSRDLFEQLCAPLKERLSSLVARAFATAGVAPAQVSGVDVVGGGSRIPFVAATLSASLWGNASDSARLRRTLDGNSSVAVGACFAASGRRYLPPFALPESRLADGALEALAARLEETEAKELARCAVRNAMESYLFQMQGALSGAHAHLFTDKEAIHSLLRQAEDWLLDHPDADTTAFEAQFGALKATLEEQCRSYFEAVQREKEQKERELEEAARVAASNAQEDLDVKLPNSQCIKRAKKNKDEGNELFRDGNTEMAVQRYIKALQYTAKLFDLSPQDAAEATAVKLACNLNLAQAYLKLATSGDPKAPLSSTQETFLKKAVSCCDAALEADSNSLKAAYRRALANEKLRDFDAALEDVKRGLATSPADTDLLKLQDRLERQVKLQKEKAKKMYAKMFS</sequence>
<dbReference type="GO" id="GO:0005524">
    <property type="term" value="F:ATP binding"/>
    <property type="evidence" value="ECO:0007669"/>
    <property type="project" value="UniProtKB-KW"/>
</dbReference>
<dbReference type="EMBL" id="AEYJ02001287">
    <property type="protein sequence ID" value="KFH03408.1"/>
    <property type="molecule type" value="Genomic_DNA"/>
</dbReference>
<comment type="caution">
    <text evidence="5">The sequence shown here is derived from an EMBL/GenBank/DDBJ whole genome shotgun (WGS) entry which is preliminary data.</text>
</comment>
<evidence type="ECO:0000256" key="3">
    <source>
        <dbReference type="SAM" id="Coils"/>
    </source>
</evidence>
<evidence type="ECO:0000313" key="6">
    <source>
        <dbReference type="Proteomes" id="UP000028840"/>
    </source>
</evidence>
<evidence type="ECO:0000256" key="2">
    <source>
        <dbReference type="ARBA" id="ARBA00022840"/>
    </source>
</evidence>
<dbReference type="InterPro" id="IPR018181">
    <property type="entry name" value="Heat_shock_70_CS"/>
</dbReference>